<feature type="region of interest" description="Disordered" evidence="7">
    <location>
        <begin position="1"/>
        <end position="35"/>
    </location>
</feature>
<keyword evidence="4 8" id="KW-1133">Transmembrane helix</keyword>
<evidence type="ECO:0000313" key="9">
    <source>
        <dbReference type="EMBL" id="RCN38207.1"/>
    </source>
</evidence>
<evidence type="ECO:0000256" key="4">
    <source>
        <dbReference type="ARBA" id="ARBA00022989"/>
    </source>
</evidence>
<feature type="transmembrane region" description="Helical" evidence="8">
    <location>
        <begin position="309"/>
        <end position="328"/>
    </location>
</feature>
<proteinExistence type="inferred from homology"/>
<dbReference type="GO" id="GO:0016020">
    <property type="term" value="C:membrane"/>
    <property type="evidence" value="ECO:0007669"/>
    <property type="project" value="UniProtKB-SubCell"/>
</dbReference>
<organism evidence="9 10">
    <name type="scientific">Ancylostoma caninum</name>
    <name type="common">Dog hookworm</name>
    <dbReference type="NCBI Taxonomy" id="29170"/>
    <lineage>
        <taxon>Eukaryota</taxon>
        <taxon>Metazoa</taxon>
        <taxon>Ecdysozoa</taxon>
        <taxon>Nematoda</taxon>
        <taxon>Chromadorea</taxon>
        <taxon>Rhabditida</taxon>
        <taxon>Rhabditina</taxon>
        <taxon>Rhabditomorpha</taxon>
        <taxon>Strongyloidea</taxon>
        <taxon>Ancylostomatidae</taxon>
        <taxon>Ancylostomatinae</taxon>
        <taxon>Ancylostoma</taxon>
    </lineage>
</organism>
<evidence type="ECO:0000256" key="1">
    <source>
        <dbReference type="ARBA" id="ARBA00004370"/>
    </source>
</evidence>
<comment type="similarity">
    <text evidence="2">Belongs to the TEX28 family.</text>
</comment>
<dbReference type="GO" id="GO:0012505">
    <property type="term" value="C:endomembrane system"/>
    <property type="evidence" value="ECO:0007669"/>
    <property type="project" value="TreeGrafter"/>
</dbReference>
<keyword evidence="6 8" id="KW-0472">Membrane</keyword>
<accession>A0A368G6B7</accession>
<dbReference type="EMBL" id="JOJR01000415">
    <property type="protein sequence ID" value="RCN38207.1"/>
    <property type="molecule type" value="Genomic_DNA"/>
</dbReference>
<keyword evidence="5" id="KW-0175">Coiled coil</keyword>
<evidence type="ECO:0000256" key="2">
    <source>
        <dbReference type="ARBA" id="ARBA00008108"/>
    </source>
</evidence>
<name>A0A368G6B7_ANCCA</name>
<dbReference type="AlphaFoldDB" id="A0A368G6B7"/>
<reference evidence="9 10" key="1">
    <citation type="submission" date="2014-10" db="EMBL/GenBank/DDBJ databases">
        <title>Draft genome of the hookworm Ancylostoma caninum.</title>
        <authorList>
            <person name="Mitreva M."/>
        </authorList>
    </citation>
    <scope>NUCLEOTIDE SEQUENCE [LARGE SCALE GENOMIC DNA]</scope>
    <source>
        <strain evidence="9 10">Baltimore</strain>
    </source>
</reference>
<sequence>MQDFTLNETTDGERSSVRSSEDGASGSPGGDDRERLRLLQKIDLARERLKVTSLERERKFYEVNQLIWITAESFFFSGTNSDLRIGHSKFYASSDYGSPSQATTSRYASRKSDSLPAHASLLKTSTPVRCRVNDSDTSALVDDSELVKGDRGEQASDSLLLSPFALSAESSEMPPQLLDDLRGLRYLMTKMGDQINRIETRLDTELAYVTRALEEERGKYMRLETTMNETIELHQAEFQALKQEQKGIANRLDYQYNDRFKRVEESVESVQNHMVRMENSIKDTLDIRLSGPAWGNAVFLSSANIVVEFLKIVLYLVATVLDLFLPYFGSRNKAGVFICCFIAVVVVWQNLHAYQFIVELFMRTNSSVSGKSVVNET</sequence>
<evidence type="ECO:0000256" key="8">
    <source>
        <dbReference type="SAM" id="Phobius"/>
    </source>
</evidence>
<dbReference type="PANTHER" id="PTHR17613">
    <property type="entry name" value="CEREBRAL PROTEIN-11-RELATED"/>
    <property type="match status" value="1"/>
</dbReference>
<dbReference type="OrthoDB" id="10072335at2759"/>
<evidence type="ECO:0000256" key="5">
    <source>
        <dbReference type="ARBA" id="ARBA00023054"/>
    </source>
</evidence>
<protein>
    <submittedName>
        <fullName evidence="9">Uncharacterized protein</fullName>
    </submittedName>
</protein>
<gene>
    <name evidence="9" type="ORF">ANCCAN_15873</name>
</gene>
<keyword evidence="3 8" id="KW-0812">Transmembrane</keyword>
<evidence type="ECO:0000256" key="6">
    <source>
        <dbReference type="ARBA" id="ARBA00023136"/>
    </source>
</evidence>
<feature type="transmembrane region" description="Helical" evidence="8">
    <location>
        <begin position="335"/>
        <end position="357"/>
    </location>
</feature>
<feature type="compositionally biased region" description="Basic and acidic residues" evidence="7">
    <location>
        <begin position="11"/>
        <end position="21"/>
    </location>
</feature>
<evidence type="ECO:0000256" key="3">
    <source>
        <dbReference type="ARBA" id="ARBA00022692"/>
    </source>
</evidence>
<dbReference type="Proteomes" id="UP000252519">
    <property type="component" value="Unassembled WGS sequence"/>
</dbReference>
<evidence type="ECO:0000256" key="7">
    <source>
        <dbReference type="SAM" id="MobiDB-lite"/>
    </source>
</evidence>
<dbReference type="InterPro" id="IPR019394">
    <property type="entry name" value="TEX28/TMCC"/>
</dbReference>
<keyword evidence="10" id="KW-1185">Reference proteome</keyword>
<evidence type="ECO:0000313" key="10">
    <source>
        <dbReference type="Proteomes" id="UP000252519"/>
    </source>
</evidence>
<dbReference type="Pfam" id="PF10267">
    <property type="entry name" value="Tmemb_cc2"/>
    <property type="match status" value="1"/>
</dbReference>
<comment type="caution">
    <text evidence="9">The sequence shown here is derived from an EMBL/GenBank/DDBJ whole genome shotgun (WGS) entry which is preliminary data.</text>
</comment>
<dbReference type="PANTHER" id="PTHR17613:SF14">
    <property type="entry name" value="DEMENTIN, ISOFORM H"/>
    <property type="match status" value="1"/>
</dbReference>
<comment type="subcellular location">
    <subcellularLocation>
        <location evidence="1">Membrane</location>
    </subcellularLocation>
</comment>